<feature type="transmembrane region" description="Helical" evidence="2">
    <location>
        <begin position="200"/>
        <end position="220"/>
    </location>
</feature>
<organism evidence="3">
    <name type="scientific">marine metagenome</name>
    <dbReference type="NCBI Taxonomy" id="408172"/>
    <lineage>
        <taxon>unclassified sequences</taxon>
        <taxon>metagenomes</taxon>
        <taxon>ecological metagenomes</taxon>
    </lineage>
</organism>
<feature type="transmembrane region" description="Helical" evidence="2">
    <location>
        <begin position="109"/>
        <end position="129"/>
    </location>
</feature>
<gene>
    <name evidence="3" type="ORF">METZ01_LOCUS368872</name>
</gene>
<dbReference type="GO" id="GO:0042910">
    <property type="term" value="F:xenobiotic transmembrane transporter activity"/>
    <property type="evidence" value="ECO:0007669"/>
    <property type="project" value="InterPro"/>
</dbReference>
<keyword evidence="2" id="KW-0472">Membrane</keyword>
<feature type="transmembrane region" description="Helical" evidence="2">
    <location>
        <begin position="12"/>
        <end position="30"/>
    </location>
</feature>
<name>A0A382T3M9_9ZZZZ</name>
<dbReference type="EMBL" id="UINC01133211">
    <property type="protein sequence ID" value="SVD16018.1"/>
    <property type="molecule type" value="Genomic_DNA"/>
</dbReference>
<reference evidence="3" key="1">
    <citation type="submission" date="2018-05" db="EMBL/GenBank/DDBJ databases">
        <authorList>
            <person name="Lanie J.A."/>
            <person name="Ng W.-L."/>
            <person name="Kazmierczak K.M."/>
            <person name="Andrzejewski T.M."/>
            <person name="Davidsen T.M."/>
            <person name="Wayne K.J."/>
            <person name="Tettelin H."/>
            <person name="Glass J.I."/>
            <person name="Rusch D."/>
            <person name="Podicherti R."/>
            <person name="Tsui H.-C.T."/>
            <person name="Winkler M.E."/>
        </authorList>
    </citation>
    <scope>NUCLEOTIDE SEQUENCE</scope>
</reference>
<keyword evidence="1" id="KW-0813">Transport</keyword>
<feature type="transmembrane region" description="Helical" evidence="2">
    <location>
        <begin position="50"/>
        <end position="70"/>
    </location>
</feature>
<dbReference type="AlphaFoldDB" id="A0A382T3M9"/>
<feature type="transmembrane region" description="Helical" evidence="2">
    <location>
        <begin position="150"/>
        <end position="180"/>
    </location>
</feature>
<dbReference type="Pfam" id="PF01554">
    <property type="entry name" value="MatE"/>
    <property type="match status" value="2"/>
</dbReference>
<sequence length="256" mass="28767">MAASIYSYNTLIFAVLFSIVITFIGIYFSYDLLKIMGNSDEGIKLAKEYTDIIFLGSIVFLIQTSFNAILYSQGDTKSYRNFLIVGLIFNIILNPIFIFGLFFIPAFGIAGLAISTILIQFVGCIYLFLKVNKTELKIVLKIENFSVRRNFLVNIFHQVMPITFSLFLVAIGSFILLFFISIFGDQAIAGYGVGIRFEHLFTLPVIGLNTAVISIAGQNFGARRFDRIREVYFKAILIGVIIMCFAGVIIYLFSES</sequence>
<evidence type="ECO:0000256" key="1">
    <source>
        <dbReference type="ARBA" id="ARBA00022448"/>
    </source>
</evidence>
<accession>A0A382T3M9</accession>
<dbReference type="PANTHER" id="PTHR43298">
    <property type="entry name" value="MULTIDRUG RESISTANCE PROTEIN NORM-RELATED"/>
    <property type="match status" value="1"/>
</dbReference>
<feature type="transmembrane region" description="Helical" evidence="2">
    <location>
        <begin position="82"/>
        <end position="103"/>
    </location>
</feature>
<dbReference type="PANTHER" id="PTHR43298:SF2">
    <property type="entry name" value="FMN_FAD EXPORTER YEEO-RELATED"/>
    <property type="match status" value="1"/>
</dbReference>
<feature type="transmembrane region" description="Helical" evidence="2">
    <location>
        <begin position="232"/>
        <end position="253"/>
    </location>
</feature>
<keyword evidence="2" id="KW-0812">Transmembrane</keyword>
<evidence type="ECO:0008006" key="4">
    <source>
        <dbReference type="Google" id="ProtNLM"/>
    </source>
</evidence>
<keyword evidence="2" id="KW-1133">Transmembrane helix</keyword>
<protein>
    <recommendedName>
        <fullName evidence="4">Polysaccharide biosynthesis protein C-terminal domain-containing protein</fullName>
    </recommendedName>
</protein>
<proteinExistence type="predicted"/>
<dbReference type="GO" id="GO:0015297">
    <property type="term" value="F:antiporter activity"/>
    <property type="evidence" value="ECO:0007669"/>
    <property type="project" value="InterPro"/>
</dbReference>
<feature type="non-terminal residue" evidence="3">
    <location>
        <position position="256"/>
    </location>
</feature>
<dbReference type="InterPro" id="IPR002528">
    <property type="entry name" value="MATE_fam"/>
</dbReference>
<evidence type="ECO:0000313" key="3">
    <source>
        <dbReference type="EMBL" id="SVD16018.1"/>
    </source>
</evidence>
<evidence type="ECO:0000256" key="2">
    <source>
        <dbReference type="SAM" id="Phobius"/>
    </source>
</evidence>
<dbReference type="GO" id="GO:0005886">
    <property type="term" value="C:plasma membrane"/>
    <property type="evidence" value="ECO:0007669"/>
    <property type="project" value="TreeGrafter"/>
</dbReference>
<dbReference type="InterPro" id="IPR050222">
    <property type="entry name" value="MATE_MdtK"/>
</dbReference>